<dbReference type="NCBIfam" id="TIGR00242">
    <property type="entry name" value="division/cell wall cluster transcriptional repressor MraZ"/>
    <property type="match status" value="1"/>
</dbReference>
<comment type="caution">
    <text evidence="9">The sequence shown here is derived from an EMBL/GenBank/DDBJ whole genome shotgun (WGS) entry which is preliminary data.</text>
</comment>
<evidence type="ECO:0000256" key="4">
    <source>
        <dbReference type="ARBA" id="ARBA00023015"/>
    </source>
</evidence>
<organism evidence="9 10">
    <name type="scientific">Deinococcus carri</name>
    <dbReference type="NCBI Taxonomy" id="1211323"/>
    <lineage>
        <taxon>Bacteria</taxon>
        <taxon>Thermotogati</taxon>
        <taxon>Deinococcota</taxon>
        <taxon>Deinococci</taxon>
        <taxon>Deinococcales</taxon>
        <taxon>Deinococcaceae</taxon>
        <taxon>Deinococcus</taxon>
    </lineage>
</organism>
<dbReference type="InterPro" id="IPR038619">
    <property type="entry name" value="MraZ_sf"/>
</dbReference>
<dbReference type="InterPro" id="IPR035642">
    <property type="entry name" value="MraZ_N"/>
</dbReference>
<keyword evidence="4 7" id="KW-0805">Transcription regulation</keyword>
<keyword evidence="3" id="KW-0677">Repeat</keyword>
<evidence type="ECO:0000313" key="9">
    <source>
        <dbReference type="EMBL" id="GAA5514665.1"/>
    </source>
</evidence>
<evidence type="ECO:0000256" key="6">
    <source>
        <dbReference type="ARBA" id="ARBA00023163"/>
    </source>
</evidence>
<reference evidence="9 10" key="1">
    <citation type="submission" date="2024-02" db="EMBL/GenBank/DDBJ databases">
        <title>Deinococcus carri NBRC 110142.</title>
        <authorList>
            <person name="Ichikawa N."/>
            <person name="Katano-Makiyama Y."/>
            <person name="Hidaka K."/>
        </authorList>
    </citation>
    <scope>NUCLEOTIDE SEQUENCE [LARGE SCALE GENOMIC DNA]</scope>
    <source>
        <strain evidence="9 10">NBRC 110142</strain>
    </source>
</reference>
<dbReference type="SUPFAM" id="SSF89447">
    <property type="entry name" value="AbrB/MazE/MraZ-like"/>
    <property type="match status" value="1"/>
</dbReference>
<name>A0ABP9WBF8_9DEIO</name>
<dbReference type="InterPro" id="IPR037914">
    <property type="entry name" value="SpoVT-AbrB_sf"/>
</dbReference>
<evidence type="ECO:0000256" key="5">
    <source>
        <dbReference type="ARBA" id="ARBA00023125"/>
    </source>
</evidence>
<dbReference type="PROSITE" id="PS51740">
    <property type="entry name" value="SPOVT_ABRB"/>
    <property type="match status" value="2"/>
</dbReference>
<evidence type="ECO:0000256" key="3">
    <source>
        <dbReference type="ARBA" id="ARBA00022737"/>
    </source>
</evidence>
<comment type="similarity">
    <text evidence="7">Belongs to the MraZ family.</text>
</comment>
<dbReference type="InterPro" id="IPR003444">
    <property type="entry name" value="MraZ"/>
</dbReference>
<dbReference type="CDD" id="cd16321">
    <property type="entry name" value="MraZ_C"/>
    <property type="match status" value="1"/>
</dbReference>
<proteinExistence type="inferred from homology"/>
<dbReference type="InterPro" id="IPR035644">
    <property type="entry name" value="MraZ_C"/>
</dbReference>
<feature type="domain" description="SpoVT-AbrB" evidence="8">
    <location>
        <begin position="48"/>
        <end position="90"/>
    </location>
</feature>
<dbReference type="EMBL" id="BAABRP010000022">
    <property type="protein sequence ID" value="GAA5514665.1"/>
    <property type="molecule type" value="Genomic_DNA"/>
</dbReference>
<dbReference type="InterPro" id="IPR007159">
    <property type="entry name" value="SpoVT-AbrB_dom"/>
</dbReference>
<dbReference type="Gene3D" id="3.40.1550.20">
    <property type="entry name" value="Transcriptional regulator MraZ domain"/>
    <property type="match status" value="1"/>
</dbReference>
<comment type="subunit">
    <text evidence="7">Forms oligomers.</text>
</comment>
<evidence type="ECO:0000259" key="8">
    <source>
        <dbReference type="PROSITE" id="PS51740"/>
    </source>
</evidence>
<keyword evidence="6 7" id="KW-0804">Transcription</keyword>
<keyword evidence="10" id="KW-1185">Reference proteome</keyword>
<feature type="domain" description="SpoVT-AbrB" evidence="8">
    <location>
        <begin position="119"/>
        <end position="162"/>
    </location>
</feature>
<gene>
    <name evidence="7 9" type="primary">mraZ</name>
    <name evidence="9" type="ORF">Dcar01_03421</name>
</gene>
<dbReference type="InterPro" id="IPR020603">
    <property type="entry name" value="MraZ_dom"/>
</dbReference>
<protein>
    <recommendedName>
        <fullName evidence="1 7">Transcriptional regulator MraZ</fullName>
    </recommendedName>
</protein>
<evidence type="ECO:0000256" key="2">
    <source>
        <dbReference type="ARBA" id="ARBA00022490"/>
    </source>
</evidence>
<evidence type="ECO:0000256" key="1">
    <source>
        <dbReference type="ARBA" id="ARBA00013860"/>
    </source>
</evidence>
<dbReference type="Proteomes" id="UP001401887">
    <property type="component" value="Unassembled WGS sequence"/>
</dbReference>
<dbReference type="HAMAP" id="MF_01008">
    <property type="entry name" value="MraZ"/>
    <property type="match status" value="1"/>
</dbReference>
<dbReference type="Pfam" id="PF02381">
    <property type="entry name" value="MraZ"/>
    <property type="match status" value="2"/>
</dbReference>
<evidence type="ECO:0000256" key="7">
    <source>
        <dbReference type="HAMAP-Rule" id="MF_01008"/>
    </source>
</evidence>
<keyword evidence="2 7" id="KW-0963">Cytoplasm</keyword>
<sequence length="185" mass="20532">MMGLTVTLAATASAVRPQRKAGLLSMCLAPTPTWWEARGEEERLPFGEYPYTIDDKGRVVMPPAFREFVEDGMILTRGMEGCLYVFPLASWRRVEEQLEGLPLTDAQSRAFVRFFYSGAGKARLDNQSRVSIPQTLRTFAALGSDVIVAGAPGRLELWNPDRWEAAIQAVQSDPPRPDLLANFVA</sequence>
<keyword evidence="5 7" id="KW-0238">DNA-binding</keyword>
<dbReference type="PANTHER" id="PTHR34701:SF1">
    <property type="entry name" value="TRANSCRIPTIONAL REGULATOR MRAZ"/>
    <property type="match status" value="1"/>
</dbReference>
<evidence type="ECO:0000313" key="10">
    <source>
        <dbReference type="Proteomes" id="UP001401887"/>
    </source>
</evidence>
<dbReference type="PANTHER" id="PTHR34701">
    <property type="entry name" value="TRANSCRIPTIONAL REGULATOR MRAZ"/>
    <property type="match status" value="1"/>
</dbReference>
<accession>A0ABP9WBF8</accession>
<comment type="subcellular location">
    <subcellularLocation>
        <location evidence="7">Cytoplasm</location>
        <location evidence="7">Nucleoid</location>
    </subcellularLocation>
</comment>
<dbReference type="CDD" id="cd16320">
    <property type="entry name" value="MraZ_N"/>
    <property type="match status" value="1"/>
</dbReference>